<evidence type="ECO:0000313" key="3">
    <source>
        <dbReference type="EnsemblPlants" id="KEH17527"/>
    </source>
</evidence>
<dbReference type="PANTHER" id="PTHR31099:SF49">
    <property type="entry name" value="MYOSIN HEAVY CHAIN-LIKE PROTEIN"/>
    <property type="match status" value="1"/>
</dbReference>
<dbReference type="Proteomes" id="UP000002051">
    <property type="component" value="Unassembled WGS sequence"/>
</dbReference>
<protein>
    <submittedName>
        <fullName evidence="2 3">Uncharacterized protein</fullName>
    </submittedName>
</protein>
<evidence type="ECO:0000313" key="2">
    <source>
        <dbReference type="EMBL" id="KEH17527.1"/>
    </source>
</evidence>
<reference evidence="3" key="3">
    <citation type="submission" date="2015-06" db="UniProtKB">
        <authorList>
            <consortium name="EnsemblPlants"/>
        </authorList>
    </citation>
    <scope>IDENTIFICATION</scope>
    <source>
        <strain evidence="3">cv. Jemalong A17</strain>
    </source>
</reference>
<gene>
    <name evidence="2" type="ORF">MTR_0009s0150</name>
</gene>
<keyword evidence="4" id="KW-1185">Reference proteome</keyword>
<evidence type="ECO:0000256" key="1">
    <source>
        <dbReference type="SAM" id="MobiDB-lite"/>
    </source>
</evidence>
<accession>A0A072TJA9</accession>
<dbReference type="EnsemblPlants" id="KEH17527">
    <property type="protein sequence ID" value="KEH17527"/>
    <property type="gene ID" value="MTR_0009s0150"/>
</dbReference>
<organism evidence="2 4">
    <name type="scientific">Medicago truncatula</name>
    <name type="common">Barrel medic</name>
    <name type="synonym">Medicago tribuloides</name>
    <dbReference type="NCBI Taxonomy" id="3880"/>
    <lineage>
        <taxon>Eukaryota</taxon>
        <taxon>Viridiplantae</taxon>
        <taxon>Streptophyta</taxon>
        <taxon>Embryophyta</taxon>
        <taxon>Tracheophyta</taxon>
        <taxon>Spermatophyta</taxon>
        <taxon>Magnoliopsida</taxon>
        <taxon>eudicotyledons</taxon>
        <taxon>Gunneridae</taxon>
        <taxon>Pentapetalae</taxon>
        <taxon>rosids</taxon>
        <taxon>fabids</taxon>
        <taxon>Fabales</taxon>
        <taxon>Fabaceae</taxon>
        <taxon>Papilionoideae</taxon>
        <taxon>50 kb inversion clade</taxon>
        <taxon>NPAAA clade</taxon>
        <taxon>Hologalegina</taxon>
        <taxon>IRL clade</taxon>
        <taxon>Trifolieae</taxon>
        <taxon>Medicago</taxon>
    </lineage>
</organism>
<sequence>MVLIRECGEEGKLINPLDPAERDRLRKNFLRHATSESSVNSGSDSESINKSGRYNDCLEVCPFQPSLSDSMGEESLSRSTGMARFAEEVLVEGSLYTDVRVINLLRSKFNISSTGHEEDVVVLSCDADERVCDQEMGGEQDESFLMYMAVLEVFGVKIPFTYFEMDVPKFINVAPSQIRPNSWAFIRGYEILCMSFDLEPSIGPFFPFYGTKDVNKGTWISLSAHARERLFPQYASNYKKEWRDTFARVQGAPKYSTSFVLVDGKPKFPRHLTSNLVAVRERMLPLTGAQSKKYLEEVEKNKNLDGYVSSDPVGLKLRKLKRKEPPAKNDTRAGEMEVEDLEGAGDAAAFVDSPCRLL</sequence>
<reference evidence="2 4" key="1">
    <citation type="journal article" date="2011" name="Nature">
        <title>The Medicago genome provides insight into the evolution of rhizobial symbioses.</title>
        <authorList>
            <person name="Young N.D."/>
            <person name="Debelle F."/>
            <person name="Oldroyd G.E."/>
            <person name="Geurts R."/>
            <person name="Cannon S.B."/>
            <person name="Udvardi M.K."/>
            <person name="Benedito V.A."/>
            <person name="Mayer K.F."/>
            <person name="Gouzy J."/>
            <person name="Schoof H."/>
            <person name="Van de Peer Y."/>
            <person name="Proost S."/>
            <person name="Cook D.R."/>
            <person name="Meyers B.C."/>
            <person name="Spannagl M."/>
            <person name="Cheung F."/>
            <person name="De Mita S."/>
            <person name="Krishnakumar V."/>
            <person name="Gundlach H."/>
            <person name="Zhou S."/>
            <person name="Mudge J."/>
            <person name="Bharti A.K."/>
            <person name="Murray J.D."/>
            <person name="Naoumkina M.A."/>
            <person name="Rosen B."/>
            <person name="Silverstein K.A."/>
            <person name="Tang H."/>
            <person name="Rombauts S."/>
            <person name="Zhao P.X."/>
            <person name="Zhou P."/>
            <person name="Barbe V."/>
            <person name="Bardou P."/>
            <person name="Bechner M."/>
            <person name="Bellec A."/>
            <person name="Berger A."/>
            <person name="Berges H."/>
            <person name="Bidwell S."/>
            <person name="Bisseling T."/>
            <person name="Choisne N."/>
            <person name="Couloux A."/>
            <person name="Denny R."/>
            <person name="Deshpande S."/>
            <person name="Dai X."/>
            <person name="Doyle J.J."/>
            <person name="Dudez A.M."/>
            <person name="Farmer A.D."/>
            <person name="Fouteau S."/>
            <person name="Franken C."/>
            <person name="Gibelin C."/>
            <person name="Gish J."/>
            <person name="Goldstein S."/>
            <person name="Gonzalez A.J."/>
            <person name="Green P.J."/>
            <person name="Hallab A."/>
            <person name="Hartog M."/>
            <person name="Hua A."/>
            <person name="Humphray S.J."/>
            <person name="Jeong D.H."/>
            <person name="Jing Y."/>
            <person name="Jocker A."/>
            <person name="Kenton S.M."/>
            <person name="Kim D.J."/>
            <person name="Klee K."/>
            <person name="Lai H."/>
            <person name="Lang C."/>
            <person name="Lin S."/>
            <person name="Macmil S.L."/>
            <person name="Magdelenat G."/>
            <person name="Matthews L."/>
            <person name="McCorrison J."/>
            <person name="Monaghan E.L."/>
            <person name="Mun J.H."/>
            <person name="Najar F.Z."/>
            <person name="Nicholson C."/>
            <person name="Noirot C."/>
            <person name="O'Bleness M."/>
            <person name="Paule C.R."/>
            <person name="Poulain J."/>
            <person name="Prion F."/>
            <person name="Qin B."/>
            <person name="Qu C."/>
            <person name="Retzel E.F."/>
            <person name="Riddle C."/>
            <person name="Sallet E."/>
            <person name="Samain S."/>
            <person name="Samson N."/>
            <person name="Sanders I."/>
            <person name="Saurat O."/>
            <person name="Scarpelli C."/>
            <person name="Schiex T."/>
            <person name="Segurens B."/>
            <person name="Severin A.J."/>
            <person name="Sherrier D.J."/>
            <person name="Shi R."/>
            <person name="Sims S."/>
            <person name="Singer S.R."/>
            <person name="Sinharoy S."/>
            <person name="Sterck L."/>
            <person name="Viollet A."/>
            <person name="Wang B.B."/>
            <person name="Wang K."/>
            <person name="Wang M."/>
            <person name="Wang X."/>
            <person name="Warfsmann J."/>
            <person name="Weissenbach J."/>
            <person name="White D.D."/>
            <person name="White J.D."/>
            <person name="Wiley G.B."/>
            <person name="Wincker P."/>
            <person name="Xing Y."/>
            <person name="Yang L."/>
            <person name="Yao Z."/>
            <person name="Ying F."/>
            <person name="Zhai J."/>
            <person name="Zhou L."/>
            <person name="Zuber A."/>
            <person name="Denarie J."/>
            <person name="Dixon R.A."/>
            <person name="May G.D."/>
            <person name="Schwartz D.C."/>
            <person name="Rogers J."/>
            <person name="Quetier F."/>
            <person name="Town C.D."/>
            <person name="Roe B.A."/>
        </authorList>
    </citation>
    <scope>NUCLEOTIDE SEQUENCE [LARGE SCALE GENOMIC DNA]</scope>
    <source>
        <strain evidence="2">A17</strain>
        <strain evidence="3 4">cv. Jemalong A17</strain>
    </source>
</reference>
<dbReference type="AlphaFoldDB" id="A0A072TJA9"/>
<proteinExistence type="predicted"/>
<dbReference type="PANTHER" id="PTHR31099">
    <property type="entry name" value="OS06G0165300 PROTEIN"/>
    <property type="match status" value="1"/>
</dbReference>
<dbReference type="EMBL" id="KL402734">
    <property type="protein sequence ID" value="KEH17527.1"/>
    <property type="molecule type" value="Genomic_DNA"/>
</dbReference>
<dbReference type="HOGENOM" id="CLU_786127_0_0_1"/>
<reference evidence="2 4" key="2">
    <citation type="journal article" date="2014" name="BMC Genomics">
        <title>An improved genome release (version Mt4.0) for the model legume Medicago truncatula.</title>
        <authorList>
            <person name="Tang H."/>
            <person name="Krishnakumar V."/>
            <person name="Bidwell S."/>
            <person name="Rosen B."/>
            <person name="Chan A."/>
            <person name="Zhou S."/>
            <person name="Gentzbittel L."/>
            <person name="Childs K.L."/>
            <person name="Yandell M."/>
            <person name="Gundlach H."/>
            <person name="Mayer K.F."/>
            <person name="Schwartz D.C."/>
            <person name="Town C.D."/>
        </authorList>
    </citation>
    <scope>GENOME REANNOTATION</scope>
    <source>
        <strain evidence="2">A17</strain>
        <strain evidence="3 4">cv. Jemalong A17</strain>
    </source>
</reference>
<feature type="region of interest" description="Disordered" evidence="1">
    <location>
        <begin position="320"/>
        <end position="339"/>
    </location>
</feature>
<name>A0A072TJA9_MEDTR</name>
<evidence type="ECO:0000313" key="4">
    <source>
        <dbReference type="Proteomes" id="UP000002051"/>
    </source>
</evidence>
<feature type="compositionally biased region" description="Basic and acidic residues" evidence="1">
    <location>
        <begin position="323"/>
        <end position="335"/>
    </location>
</feature>